<keyword evidence="1" id="KW-0479">Metal-binding</keyword>
<dbReference type="FunFam" id="3.30.70.100:FF:000001">
    <property type="entry name" value="ATPase copper transporting beta"/>
    <property type="match status" value="1"/>
</dbReference>
<evidence type="ECO:0000313" key="4">
    <source>
        <dbReference type="EMBL" id="KGF20337.1"/>
    </source>
</evidence>
<dbReference type="CDD" id="cd00371">
    <property type="entry name" value="HMA"/>
    <property type="match status" value="1"/>
</dbReference>
<dbReference type="InterPro" id="IPR036163">
    <property type="entry name" value="HMA_dom_sf"/>
</dbReference>
<dbReference type="SUPFAM" id="SSF55008">
    <property type="entry name" value="HMA, heavy metal-associated domain"/>
    <property type="match status" value="1"/>
</dbReference>
<dbReference type="Proteomes" id="UP000053528">
    <property type="component" value="Unassembled WGS sequence"/>
</dbReference>
<dbReference type="InterPro" id="IPR000428">
    <property type="entry name" value="Cu-bd"/>
</dbReference>
<dbReference type="PRINTS" id="PR00944">
    <property type="entry name" value="CUEXPORT"/>
</dbReference>
<dbReference type="GO" id="GO:0006825">
    <property type="term" value="P:copper ion transport"/>
    <property type="evidence" value="ECO:0007669"/>
    <property type="project" value="InterPro"/>
</dbReference>
<dbReference type="InterPro" id="IPR006122">
    <property type="entry name" value="HMA_Cu_ion-bd"/>
</dbReference>
<reference evidence="4 5" key="1">
    <citation type="submission" date="2014-07" db="EMBL/GenBank/DDBJ databases">
        <authorList>
            <person name="McCorrison J."/>
            <person name="Sanka R."/>
            <person name="Torralba M."/>
            <person name="Gillis M."/>
            <person name="Haft D.H."/>
            <person name="Methe B."/>
            <person name="Sutton G."/>
            <person name="Nelson K.E."/>
        </authorList>
    </citation>
    <scope>NUCLEOTIDE SEQUENCE [LARGE SCALE GENOMIC DNA]</scope>
    <source>
        <strain evidence="4 5">DNF00011</strain>
    </source>
</reference>
<dbReference type="EMBL" id="JRNH01000016">
    <property type="protein sequence ID" value="KGF20337.1"/>
    <property type="molecule type" value="Genomic_DNA"/>
</dbReference>
<dbReference type="AlphaFoldDB" id="A0A095ZP63"/>
<sequence length="74" mass="7760">MAVTLNVTGMTCHHCVSSVKEELGELDGVANISVELNTGGTSVVTFDAEATVTDEQIRGAIEEAGYETTELSRA</sequence>
<evidence type="ECO:0000313" key="5">
    <source>
        <dbReference type="Proteomes" id="UP000053528"/>
    </source>
</evidence>
<evidence type="ECO:0000256" key="2">
    <source>
        <dbReference type="ARBA" id="ARBA00023008"/>
    </source>
</evidence>
<keyword evidence="2" id="KW-0186">Copper</keyword>
<evidence type="ECO:0000259" key="3">
    <source>
        <dbReference type="PROSITE" id="PS50846"/>
    </source>
</evidence>
<name>A0A095ZP63_9MICC</name>
<organism evidence="4 5">
    <name type="scientific">Pseudoglutamicibacter albus DNF00011</name>
    <dbReference type="NCBI Taxonomy" id="1401063"/>
    <lineage>
        <taxon>Bacteria</taxon>
        <taxon>Bacillati</taxon>
        <taxon>Actinomycetota</taxon>
        <taxon>Actinomycetes</taxon>
        <taxon>Micrococcales</taxon>
        <taxon>Micrococcaceae</taxon>
        <taxon>Pseudoglutamicibacter</taxon>
    </lineage>
</organism>
<evidence type="ECO:0000256" key="1">
    <source>
        <dbReference type="ARBA" id="ARBA00022723"/>
    </source>
</evidence>
<dbReference type="PROSITE" id="PS50846">
    <property type="entry name" value="HMA_2"/>
    <property type="match status" value="1"/>
</dbReference>
<dbReference type="Pfam" id="PF00403">
    <property type="entry name" value="HMA"/>
    <property type="match status" value="1"/>
</dbReference>
<dbReference type="GO" id="GO:0005507">
    <property type="term" value="F:copper ion binding"/>
    <property type="evidence" value="ECO:0007669"/>
    <property type="project" value="InterPro"/>
</dbReference>
<dbReference type="Gene3D" id="3.30.70.100">
    <property type="match status" value="1"/>
</dbReference>
<gene>
    <name evidence="4" type="ORF">HMPREF2128_05960</name>
</gene>
<feature type="domain" description="HMA" evidence="3">
    <location>
        <begin position="1"/>
        <end position="69"/>
    </location>
</feature>
<comment type="caution">
    <text evidence="4">The sequence shown here is derived from an EMBL/GenBank/DDBJ whole genome shotgun (WGS) entry which is preliminary data.</text>
</comment>
<protein>
    <recommendedName>
        <fullName evidence="3">HMA domain-containing protein</fullName>
    </recommendedName>
</protein>
<proteinExistence type="predicted"/>
<dbReference type="PROSITE" id="PS01047">
    <property type="entry name" value="HMA_1"/>
    <property type="match status" value="1"/>
</dbReference>
<dbReference type="InterPro" id="IPR006121">
    <property type="entry name" value="HMA_dom"/>
</dbReference>
<accession>A0A095ZP63</accession>
<dbReference type="NCBIfam" id="TIGR00003">
    <property type="entry name" value="copper ion binding protein"/>
    <property type="match status" value="1"/>
</dbReference>
<dbReference type="RefSeq" id="WP_035756150.1">
    <property type="nucleotide sequence ID" value="NZ_JRNH01000016.1"/>
</dbReference>
<dbReference type="InterPro" id="IPR017969">
    <property type="entry name" value="Heavy-metal-associated_CS"/>
</dbReference>